<dbReference type="AlphaFoldDB" id="A0A2K1X7I5"/>
<gene>
    <name evidence="1" type="ORF">POPTR_017G135300</name>
</gene>
<dbReference type="EMBL" id="CM009306">
    <property type="protein sequence ID" value="PNS96741.1"/>
    <property type="molecule type" value="Genomic_DNA"/>
</dbReference>
<evidence type="ECO:0000313" key="2">
    <source>
        <dbReference type="Proteomes" id="UP000006729"/>
    </source>
</evidence>
<organism evidence="1 2">
    <name type="scientific">Populus trichocarpa</name>
    <name type="common">Western balsam poplar</name>
    <name type="synonym">Populus balsamifera subsp. trichocarpa</name>
    <dbReference type="NCBI Taxonomy" id="3694"/>
    <lineage>
        <taxon>Eukaryota</taxon>
        <taxon>Viridiplantae</taxon>
        <taxon>Streptophyta</taxon>
        <taxon>Embryophyta</taxon>
        <taxon>Tracheophyta</taxon>
        <taxon>Spermatophyta</taxon>
        <taxon>Magnoliopsida</taxon>
        <taxon>eudicotyledons</taxon>
        <taxon>Gunneridae</taxon>
        <taxon>Pentapetalae</taxon>
        <taxon>rosids</taxon>
        <taxon>fabids</taxon>
        <taxon>Malpighiales</taxon>
        <taxon>Salicaceae</taxon>
        <taxon>Saliceae</taxon>
        <taxon>Populus</taxon>
    </lineage>
</organism>
<dbReference type="Proteomes" id="UP000006729">
    <property type="component" value="Chromosome 17"/>
</dbReference>
<keyword evidence="2" id="KW-1185">Reference proteome</keyword>
<accession>A0A2K1X7I5</accession>
<dbReference type="InParanoid" id="A0A2K1X7I5"/>
<name>A0A2K1X7I5_POPTR</name>
<reference evidence="1 2" key="1">
    <citation type="journal article" date="2006" name="Science">
        <title>The genome of black cottonwood, Populus trichocarpa (Torr. &amp; Gray).</title>
        <authorList>
            <person name="Tuskan G.A."/>
            <person name="Difazio S."/>
            <person name="Jansson S."/>
            <person name="Bohlmann J."/>
            <person name="Grigoriev I."/>
            <person name="Hellsten U."/>
            <person name="Putnam N."/>
            <person name="Ralph S."/>
            <person name="Rombauts S."/>
            <person name="Salamov A."/>
            <person name="Schein J."/>
            <person name="Sterck L."/>
            <person name="Aerts A."/>
            <person name="Bhalerao R.R."/>
            <person name="Bhalerao R.P."/>
            <person name="Blaudez D."/>
            <person name="Boerjan W."/>
            <person name="Brun A."/>
            <person name="Brunner A."/>
            <person name="Busov V."/>
            <person name="Campbell M."/>
            <person name="Carlson J."/>
            <person name="Chalot M."/>
            <person name="Chapman J."/>
            <person name="Chen G.L."/>
            <person name="Cooper D."/>
            <person name="Coutinho P.M."/>
            <person name="Couturier J."/>
            <person name="Covert S."/>
            <person name="Cronk Q."/>
            <person name="Cunningham R."/>
            <person name="Davis J."/>
            <person name="Degroeve S."/>
            <person name="Dejardin A."/>
            <person name="Depamphilis C."/>
            <person name="Detter J."/>
            <person name="Dirks B."/>
            <person name="Dubchak I."/>
            <person name="Duplessis S."/>
            <person name="Ehlting J."/>
            <person name="Ellis B."/>
            <person name="Gendler K."/>
            <person name="Goodstein D."/>
            <person name="Gribskov M."/>
            <person name="Grimwood J."/>
            <person name="Groover A."/>
            <person name="Gunter L."/>
            <person name="Hamberger B."/>
            <person name="Heinze B."/>
            <person name="Helariutta Y."/>
            <person name="Henrissat B."/>
            <person name="Holligan D."/>
            <person name="Holt R."/>
            <person name="Huang W."/>
            <person name="Islam-Faridi N."/>
            <person name="Jones S."/>
            <person name="Jones-Rhoades M."/>
            <person name="Jorgensen R."/>
            <person name="Joshi C."/>
            <person name="Kangasjarvi J."/>
            <person name="Karlsson J."/>
            <person name="Kelleher C."/>
            <person name="Kirkpatrick R."/>
            <person name="Kirst M."/>
            <person name="Kohler A."/>
            <person name="Kalluri U."/>
            <person name="Larimer F."/>
            <person name="Leebens-Mack J."/>
            <person name="Leple J.C."/>
            <person name="Locascio P."/>
            <person name="Lou Y."/>
            <person name="Lucas S."/>
            <person name="Martin F."/>
            <person name="Montanini B."/>
            <person name="Napoli C."/>
            <person name="Nelson D.R."/>
            <person name="Nelson C."/>
            <person name="Nieminen K."/>
            <person name="Nilsson O."/>
            <person name="Pereda V."/>
            <person name="Peter G."/>
            <person name="Philippe R."/>
            <person name="Pilate G."/>
            <person name="Poliakov A."/>
            <person name="Razumovskaya J."/>
            <person name="Richardson P."/>
            <person name="Rinaldi C."/>
            <person name="Ritland K."/>
            <person name="Rouze P."/>
            <person name="Ryaboy D."/>
            <person name="Schmutz J."/>
            <person name="Schrader J."/>
            <person name="Segerman B."/>
            <person name="Shin H."/>
            <person name="Siddiqui A."/>
            <person name="Sterky F."/>
            <person name="Terry A."/>
            <person name="Tsai C.J."/>
            <person name="Uberbacher E."/>
            <person name="Unneberg P."/>
            <person name="Vahala J."/>
            <person name="Wall K."/>
            <person name="Wessler S."/>
            <person name="Yang G."/>
            <person name="Yin T."/>
            <person name="Douglas C."/>
            <person name="Marra M."/>
            <person name="Sandberg G."/>
            <person name="Van de Peer Y."/>
            <person name="Rokhsar D."/>
        </authorList>
    </citation>
    <scope>NUCLEOTIDE SEQUENCE [LARGE SCALE GENOMIC DNA]</scope>
    <source>
        <strain evidence="2">cv. Nisqually</strain>
    </source>
</reference>
<proteinExistence type="predicted"/>
<sequence length="142" mass="15768">MGELATFTSNGKFGNSYVVEVKSRCFNTFTLKPYILASPKVFLSISIKKSFLLFWAPNFDQQTRAMVMDVRQAIETCSSIPLLGCVVGTLFHLFRSYDSTSASAAVTRDTALLRDEVNDHQAAASNRAAQKHFQQVQHVRGA</sequence>
<evidence type="ECO:0000313" key="1">
    <source>
        <dbReference type="EMBL" id="PNS96741.1"/>
    </source>
</evidence>
<protein>
    <submittedName>
        <fullName evidence="1">Uncharacterized protein</fullName>
    </submittedName>
</protein>